<dbReference type="Pfam" id="PF09831">
    <property type="entry name" value="DUF2058"/>
    <property type="match status" value="1"/>
</dbReference>
<dbReference type="HOGENOM" id="CLU_098678_2_0_6"/>
<dbReference type="STRING" id="713585.THITH_05510"/>
<dbReference type="AlphaFoldDB" id="W0DLD7"/>
<keyword evidence="3" id="KW-1185">Reference proteome</keyword>
<proteinExistence type="predicted"/>
<name>W0DLD7_9GAMM</name>
<feature type="compositionally biased region" description="Basic and acidic residues" evidence="1">
    <location>
        <begin position="38"/>
        <end position="47"/>
    </location>
</feature>
<feature type="region of interest" description="Disordered" evidence="1">
    <location>
        <begin position="1"/>
        <end position="47"/>
    </location>
</feature>
<protein>
    <submittedName>
        <fullName evidence="2">Nucleoprotein/polynucleotide-associated enzyme</fullName>
    </submittedName>
</protein>
<dbReference type="EMBL" id="CP007029">
    <property type="protein sequence ID" value="AHE97808.1"/>
    <property type="molecule type" value="Genomic_DNA"/>
</dbReference>
<dbReference type="Proteomes" id="UP000005289">
    <property type="component" value="Chromosome"/>
</dbReference>
<evidence type="ECO:0000256" key="1">
    <source>
        <dbReference type="SAM" id="MobiDB-lite"/>
    </source>
</evidence>
<dbReference type="RefSeq" id="WP_006748737.1">
    <property type="nucleotide sequence ID" value="NZ_CP007029.1"/>
</dbReference>
<evidence type="ECO:0000313" key="3">
    <source>
        <dbReference type="Proteomes" id="UP000005289"/>
    </source>
</evidence>
<evidence type="ECO:0000313" key="2">
    <source>
        <dbReference type="EMBL" id="AHE97808.1"/>
    </source>
</evidence>
<organism evidence="2 3">
    <name type="scientific">Thioalkalivibrio paradoxus ARh 1</name>
    <dbReference type="NCBI Taxonomy" id="713585"/>
    <lineage>
        <taxon>Bacteria</taxon>
        <taxon>Pseudomonadati</taxon>
        <taxon>Pseudomonadota</taxon>
        <taxon>Gammaproteobacteria</taxon>
        <taxon>Chromatiales</taxon>
        <taxon>Ectothiorhodospiraceae</taxon>
        <taxon>Thioalkalivibrio</taxon>
    </lineage>
</organism>
<dbReference type="OrthoDB" id="5294470at2"/>
<reference evidence="2 3" key="1">
    <citation type="submission" date="2013-12" db="EMBL/GenBank/DDBJ databases">
        <authorList>
            <consortium name="DOE Joint Genome Institute"/>
            <person name="Muyzer G."/>
            <person name="Huntemann M."/>
            <person name="Han J."/>
            <person name="Chen A."/>
            <person name="Kyrpides N."/>
            <person name="Mavromatis K."/>
            <person name="Markowitz V."/>
            <person name="Palaniappan K."/>
            <person name="Ivanova N."/>
            <person name="Schaumberg A."/>
            <person name="Pati A."/>
            <person name="Liolios K."/>
            <person name="Nordberg H.P."/>
            <person name="Cantor M.N."/>
            <person name="Hua S.X."/>
            <person name="Woyke T."/>
        </authorList>
    </citation>
    <scope>NUCLEOTIDE SEQUENCE [LARGE SCALE GENOMIC DNA]</scope>
    <source>
        <strain evidence="2 3">ARh 1</strain>
    </source>
</reference>
<gene>
    <name evidence="2" type="ORF">THITH_05510</name>
</gene>
<sequence>MAGSLKDQLLKAGIASKQQAKQAELDKRRKQKQKQGRRAPDQDERERAAAIEAARVAKREKDRQLNEQRKQEQAQRALQAEIRQLAEQHRIDPPENADLRYHFVWKNKVRSLWVDADLRAQLSDGRLVLVAVDQAFLLVPAAIAERIRHRDPNAVVQPDAGSADGTSGDDPYADYPVPDDLHW</sequence>
<accession>W0DLD7</accession>
<dbReference type="KEGG" id="tti:THITH_05510"/>
<dbReference type="InterPro" id="IPR018636">
    <property type="entry name" value="DUF2058"/>
</dbReference>
<feature type="region of interest" description="Disordered" evidence="1">
    <location>
        <begin position="154"/>
        <end position="183"/>
    </location>
</feature>
<feature type="compositionally biased region" description="Basic residues" evidence="1">
    <location>
        <begin position="28"/>
        <end position="37"/>
    </location>
</feature>
<feature type="compositionally biased region" description="Low complexity" evidence="1">
    <location>
        <begin position="159"/>
        <end position="183"/>
    </location>
</feature>